<accession>A0A8S2EE65</accession>
<reference evidence="2" key="1">
    <citation type="submission" date="2021-02" db="EMBL/GenBank/DDBJ databases">
        <authorList>
            <person name="Nowell W R."/>
        </authorList>
    </citation>
    <scope>NUCLEOTIDE SEQUENCE</scope>
</reference>
<keyword evidence="1" id="KW-1133">Transmembrane helix</keyword>
<comment type="caution">
    <text evidence="2">The sequence shown here is derived from an EMBL/GenBank/DDBJ whole genome shotgun (WGS) entry which is preliminary data.</text>
</comment>
<feature type="transmembrane region" description="Helical" evidence="1">
    <location>
        <begin position="6"/>
        <end position="22"/>
    </location>
</feature>
<protein>
    <submittedName>
        <fullName evidence="2">Uncharacterized protein</fullName>
    </submittedName>
</protein>
<dbReference type="EMBL" id="CAJNOK010014374">
    <property type="protein sequence ID" value="CAF1203475.1"/>
    <property type="molecule type" value="Genomic_DNA"/>
</dbReference>
<name>A0A8S2EE65_9BILA</name>
<evidence type="ECO:0000313" key="3">
    <source>
        <dbReference type="EMBL" id="CAF4013129.1"/>
    </source>
</evidence>
<proteinExistence type="predicted"/>
<keyword evidence="1" id="KW-0812">Transmembrane</keyword>
<dbReference type="Proteomes" id="UP000682733">
    <property type="component" value="Unassembled WGS sequence"/>
</dbReference>
<evidence type="ECO:0000313" key="4">
    <source>
        <dbReference type="Proteomes" id="UP000677228"/>
    </source>
</evidence>
<dbReference type="AlphaFoldDB" id="A0A8S2EE65"/>
<keyword evidence="1" id="KW-0472">Membrane</keyword>
<gene>
    <name evidence="2" type="ORF">OVA965_LOCUS24101</name>
    <name evidence="3" type="ORF">TMI583_LOCUS24820</name>
</gene>
<evidence type="ECO:0000313" key="2">
    <source>
        <dbReference type="EMBL" id="CAF1203475.1"/>
    </source>
</evidence>
<dbReference type="Proteomes" id="UP000677228">
    <property type="component" value="Unassembled WGS sequence"/>
</dbReference>
<organism evidence="2 4">
    <name type="scientific">Didymodactylos carnosus</name>
    <dbReference type="NCBI Taxonomy" id="1234261"/>
    <lineage>
        <taxon>Eukaryota</taxon>
        <taxon>Metazoa</taxon>
        <taxon>Spiralia</taxon>
        <taxon>Gnathifera</taxon>
        <taxon>Rotifera</taxon>
        <taxon>Eurotatoria</taxon>
        <taxon>Bdelloidea</taxon>
        <taxon>Philodinida</taxon>
        <taxon>Philodinidae</taxon>
        <taxon>Didymodactylos</taxon>
    </lineage>
</organism>
<evidence type="ECO:0000256" key="1">
    <source>
        <dbReference type="SAM" id="Phobius"/>
    </source>
</evidence>
<feature type="non-terminal residue" evidence="2">
    <location>
        <position position="1"/>
    </location>
</feature>
<sequence>NHFQERSYIGYLMSVILLGDLIRRLIDFIYAKTFSGTFVSCTGLCTPLPSIQ</sequence>
<dbReference type="EMBL" id="CAJOBA010035906">
    <property type="protein sequence ID" value="CAF4013129.1"/>
    <property type="molecule type" value="Genomic_DNA"/>
</dbReference>